<dbReference type="Proteomes" id="UP001372338">
    <property type="component" value="Unassembled WGS sequence"/>
</dbReference>
<dbReference type="EMBL" id="JAYWIO010000003">
    <property type="protein sequence ID" value="KAK7275704.1"/>
    <property type="molecule type" value="Genomic_DNA"/>
</dbReference>
<protein>
    <submittedName>
        <fullName evidence="2">Uncharacterized protein</fullName>
    </submittedName>
</protein>
<proteinExistence type="predicted"/>
<organism evidence="2 3">
    <name type="scientific">Crotalaria pallida</name>
    <name type="common">Smooth rattlebox</name>
    <name type="synonym">Crotalaria striata</name>
    <dbReference type="NCBI Taxonomy" id="3830"/>
    <lineage>
        <taxon>Eukaryota</taxon>
        <taxon>Viridiplantae</taxon>
        <taxon>Streptophyta</taxon>
        <taxon>Embryophyta</taxon>
        <taxon>Tracheophyta</taxon>
        <taxon>Spermatophyta</taxon>
        <taxon>Magnoliopsida</taxon>
        <taxon>eudicotyledons</taxon>
        <taxon>Gunneridae</taxon>
        <taxon>Pentapetalae</taxon>
        <taxon>rosids</taxon>
        <taxon>fabids</taxon>
        <taxon>Fabales</taxon>
        <taxon>Fabaceae</taxon>
        <taxon>Papilionoideae</taxon>
        <taxon>50 kb inversion clade</taxon>
        <taxon>genistoids sensu lato</taxon>
        <taxon>core genistoids</taxon>
        <taxon>Crotalarieae</taxon>
        <taxon>Crotalaria</taxon>
    </lineage>
</organism>
<dbReference type="AlphaFoldDB" id="A0AAN9FHB8"/>
<evidence type="ECO:0000256" key="1">
    <source>
        <dbReference type="SAM" id="MobiDB-lite"/>
    </source>
</evidence>
<gene>
    <name evidence="2" type="ORF">RIF29_16826</name>
</gene>
<accession>A0AAN9FHB8</accession>
<reference evidence="2 3" key="1">
    <citation type="submission" date="2024-01" db="EMBL/GenBank/DDBJ databases">
        <title>The genomes of 5 underutilized Papilionoideae crops provide insights into root nodulation and disease resistanc.</title>
        <authorList>
            <person name="Yuan L."/>
        </authorList>
    </citation>
    <scope>NUCLEOTIDE SEQUENCE [LARGE SCALE GENOMIC DNA]</scope>
    <source>
        <strain evidence="2">ZHUSHIDOU_FW_LH</strain>
        <tissue evidence="2">Leaf</tissue>
    </source>
</reference>
<keyword evidence="3" id="KW-1185">Reference proteome</keyword>
<feature type="compositionally biased region" description="Polar residues" evidence="1">
    <location>
        <begin position="46"/>
        <end position="61"/>
    </location>
</feature>
<comment type="caution">
    <text evidence="2">The sequence shown here is derived from an EMBL/GenBank/DDBJ whole genome shotgun (WGS) entry which is preliminary data.</text>
</comment>
<name>A0AAN9FHB8_CROPI</name>
<evidence type="ECO:0000313" key="2">
    <source>
        <dbReference type="EMBL" id="KAK7275704.1"/>
    </source>
</evidence>
<sequence>MCSKKGVNCHTFCFRVSKNLNRNKIYTFSRFSLSLSLSQPPFSQFHTSHSSSPKQNKTKQNPISRFHSLSLFSFSFYSIRNPISLFAPSLSVLHYKTNSSSFFLPTHSPPIGGYS</sequence>
<feature type="region of interest" description="Disordered" evidence="1">
    <location>
        <begin position="41"/>
        <end position="61"/>
    </location>
</feature>
<evidence type="ECO:0000313" key="3">
    <source>
        <dbReference type="Proteomes" id="UP001372338"/>
    </source>
</evidence>